<dbReference type="Gene3D" id="3.90.320.10">
    <property type="match status" value="1"/>
</dbReference>
<evidence type="ECO:0000256" key="1">
    <source>
        <dbReference type="ARBA" id="ARBA00022722"/>
    </source>
</evidence>
<protein>
    <recommendedName>
        <fullName evidence="13">ATP-dependent helicase/nuclease subunit A</fullName>
        <ecNumber evidence="13">3.1.-.-</ecNumber>
        <ecNumber evidence="13">5.6.2.4</ecNumber>
    </recommendedName>
    <alternativeName>
        <fullName evidence="13">ATP-dependent helicase/nuclease AddA</fullName>
    </alternativeName>
    <alternativeName>
        <fullName evidence="13">DNA 3'-5' helicase AddA</fullName>
    </alternativeName>
</protein>
<keyword evidence="2 13" id="KW-0547">Nucleotide-binding</keyword>
<name>A0A166S8G2_9CLOT</name>
<dbReference type="Pfam" id="PF00580">
    <property type="entry name" value="UvrD-helicase"/>
    <property type="match status" value="1"/>
</dbReference>
<dbReference type="SUPFAM" id="SSF52980">
    <property type="entry name" value="Restriction endonuclease-like"/>
    <property type="match status" value="1"/>
</dbReference>
<dbReference type="InterPro" id="IPR014017">
    <property type="entry name" value="DNA_helicase_UvrD-like_C"/>
</dbReference>
<keyword evidence="3 13" id="KW-0227">DNA damage</keyword>
<evidence type="ECO:0000256" key="4">
    <source>
        <dbReference type="ARBA" id="ARBA00022801"/>
    </source>
</evidence>
<dbReference type="InterPro" id="IPR014016">
    <property type="entry name" value="UvrD-like_ATP-bd"/>
</dbReference>
<dbReference type="SUPFAM" id="SSF52540">
    <property type="entry name" value="P-loop containing nucleoside triphosphate hydrolases"/>
    <property type="match status" value="1"/>
</dbReference>
<dbReference type="InterPro" id="IPR000212">
    <property type="entry name" value="DNA_helicase_UvrD/REP"/>
</dbReference>
<evidence type="ECO:0000256" key="7">
    <source>
        <dbReference type="ARBA" id="ARBA00022840"/>
    </source>
</evidence>
<dbReference type="RefSeq" id="WP_242866305.1">
    <property type="nucleotide sequence ID" value="NZ_LITT01000004.1"/>
</dbReference>
<evidence type="ECO:0000256" key="11">
    <source>
        <dbReference type="ARBA" id="ARBA00034617"/>
    </source>
</evidence>
<reference evidence="18 19" key="1">
    <citation type="journal article" date="2015" name="Biotechnol. Bioeng.">
        <title>Genome sequence and phenotypic characterization of Caulobacter segnis.</title>
        <authorList>
            <person name="Patel S."/>
            <person name="Fletcher B."/>
            <person name="Scott D.C."/>
            <person name="Ely B."/>
        </authorList>
    </citation>
    <scope>NUCLEOTIDE SEQUENCE [LARGE SCALE GENOMIC DNA]</scope>
    <source>
        <strain evidence="18 19">ERI-2</strain>
    </source>
</reference>
<keyword evidence="1 13" id="KW-0540">Nuclease</keyword>
<dbReference type="GO" id="GO:0008408">
    <property type="term" value="F:3'-5' exonuclease activity"/>
    <property type="evidence" value="ECO:0007669"/>
    <property type="project" value="UniProtKB-UniRule"/>
</dbReference>
<dbReference type="GO" id="GO:0033202">
    <property type="term" value="C:DNA helicase complex"/>
    <property type="evidence" value="ECO:0007669"/>
    <property type="project" value="TreeGrafter"/>
</dbReference>
<comment type="similarity">
    <text evidence="13">Belongs to the helicase family. AddA subfamily.</text>
</comment>
<dbReference type="FunFam" id="3.40.50.300:FF:001236">
    <property type="entry name" value="ATP-dependent helicase/nuclease subunit A"/>
    <property type="match status" value="1"/>
</dbReference>
<dbReference type="PROSITE" id="PS51198">
    <property type="entry name" value="UVRD_HELICASE_ATP_BIND"/>
    <property type="match status" value="1"/>
</dbReference>
<dbReference type="GO" id="GO:0005524">
    <property type="term" value="F:ATP binding"/>
    <property type="evidence" value="ECO:0007669"/>
    <property type="project" value="UniProtKB-UniRule"/>
</dbReference>
<evidence type="ECO:0000256" key="6">
    <source>
        <dbReference type="ARBA" id="ARBA00022839"/>
    </source>
</evidence>
<keyword evidence="15" id="KW-0175">Coiled coil</keyword>
<comment type="function">
    <text evidence="13">The heterodimer acts as both an ATP-dependent DNA helicase and an ATP-dependent, dual-direction single-stranded exonuclease. Recognizes the chi site generating a DNA molecule suitable for the initiation of homologous recombination. The AddA nuclease domain is required for chi fragment generation; this subunit has the helicase and 3' -&gt; 5' nuclease activities.</text>
</comment>
<dbReference type="GO" id="GO:0016887">
    <property type="term" value="F:ATP hydrolysis activity"/>
    <property type="evidence" value="ECO:0007669"/>
    <property type="project" value="RHEA"/>
</dbReference>
<evidence type="ECO:0000256" key="12">
    <source>
        <dbReference type="ARBA" id="ARBA00048988"/>
    </source>
</evidence>
<keyword evidence="5 13" id="KW-0347">Helicase</keyword>
<dbReference type="GO" id="GO:0000724">
    <property type="term" value="P:double-strand break repair via homologous recombination"/>
    <property type="evidence" value="ECO:0007669"/>
    <property type="project" value="UniProtKB-UniRule"/>
</dbReference>
<comment type="caution">
    <text evidence="18">The sequence shown here is derived from an EMBL/GenBank/DDBJ whole genome shotgun (WGS) entry which is preliminary data.</text>
</comment>
<dbReference type="Proteomes" id="UP000077407">
    <property type="component" value="Unassembled WGS sequence"/>
</dbReference>
<evidence type="ECO:0000256" key="14">
    <source>
        <dbReference type="PROSITE-ProRule" id="PRU00560"/>
    </source>
</evidence>
<dbReference type="GO" id="GO:0043138">
    <property type="term" value="F:3'-5' DNA helicase activity"/>
    <property type="evidence" value="ECO:0007669"/>
    <property type="project" value="UniProtKB-UniRule"/>
</dbReference>
<dbReference type="EC" id="5.6.2.4" evidence="13"/>
<evidence type="ECO:0000313" key="18">
    <source>
        <dbReference type="EMBL" id="OAA91803.1"/>
    </source>
</evidence>
<keyword evidence="4 13" id="KW-0378">Hydrolase</keyword>
<evidence type="ECO:0000256" key="10">
    <source>
        <dbReference type="ARBA" id="ARBA00023235"/>
    </source>
</evidence>
<evidence type="ECO:0000256" key="9">
    <source>
        <dbReference type="ARBA" id="ARBA00023204"/>
    </source>
</evidence>
<dbReference type="HAMAP" id="MF_01451">
    <property type="entry name" value="AddA"/>
    <property type="match status" value="1"/>
</dbReference>
<dbReference type="NCBIfam" id="TIGR02785">
    <property type="entry name" value="addA_Gpos"/>
    <property type="match status" value="1"/>
</dbReference>
<organism evidence="18 19">
    <name type="scientific">Clostridium ljungdahlii</name>
    <dbReference type="NCBI Taxonomy" id="1538"/>
    <lineage>
        <taxon>Bacteria</taxon>
        <taxon>Bacillati</taxon>
        <taxon>Bacillota</taxon>
        <taxon>Clostridia</taxon>
        <taxon>Eubacteriales</taxon>
        <taxon>Clostridiaceae</taxon>
        <taxon>Clostridium</taxon>
    </lineage>
</organism>
<dbReference type="Pfam" id="PF13361">
    <property type="entry name" value="UvrD_C"/>
    <property type="match status" value="1"/>
</dbReference>
<dbReference type="PANTHER" id="PTHR11070">
    <property type="entry name" value="UVRD / RECB / PCRA DNA HELICASE FAMILY MEMBER"/>
    <property type="match status" value="1"/>
</dbReference>
<evidence type="ECO:0000256" key="3">
    <source>
        <dbReference type="ARBA" id="ARBA00022763"/>
    </source>
</evidence>
<dbReference type="GO" id="GO:0005829">
    <property type="term" value="C:cytosol"/>
    <property type="evidence" value="ECO:0007669"/>
    <property type="project" value="TreeGrafter"/>
</dbReference>
<dbReference type="EC" id="3.1.-.-" evidence="13"/>
<feature type="domain" description="UvrD-like helicase ATP-binding" evidence="16">
    <location>
        <begin position="11"/>
        <end position="479"/>
    </location>
</feature>
<evidence type="ECO:0000313" key="19">
    <source>
        <dbReference type="Proteomes" id="UP000077407"/>
    </source>
</evidence>
<evidence type="ECO:0000259" key="17">
    <source>
        <dbReference type="PROSITE" id="PS51217"/>
    </source>
</evidence>
<dbReference type="InterPro" id="IPR011335">
    <property type="entry name" value="Restrct_endonuc-II-like"/>
</dbReference>
<dbReference type="AlphaFoldDB" id="A0A166S8G2"/>
<keyword evidence="10 13" id="KW-0413">Isomerase</keyword>
<keyword evidence="8 13" id="KW-0238">DNA-binding</keyword>
<comment type="catalytic activity">
    <reaction evidence="12 13">
        <text>ATP + H2O = ADP + phosphate + H(+)</text>
        <dbReference type="Rhea" id="RHEA:13065"/>
        <dbReference type="ChEBI" id="CHEBI:15377"/>
        <dbReference type="ChEBI" id="CHEBI:15378"/>
        <dbReference type="ChEBI" id="CHEBI:30616"/>
        <dbReference type="ChEBI" id="CHEBI:43474"/>
        <dbReference type="ChEBI" id="CHEBI:456216"/>
        <dbReference type="EC" id="5.6.2.4"/>
    </reaction>
</comment>
<proteinExistence type="inferred from homology"/>
<comment type="cofactor">
    <cofactor evidence="13">
        <name>Mg(2+)</name>
        <dbReference type="ChEBI" id="CHEBI:18420"/>
    </cofactor>
</comment>
<gene>
    <name evidence="13 18" type="primary">addA</name>
    <name evidence="18" type="ORF">WY13_00447</name>
</gene>
<keyword evidence="7 13" id="KW-0067">ATP-binding</keyword>
<feature type="binding site" evidence="14">
    <location>
        <begin position="32"/>
        <end position="39"/>
    </location>
    <ligand>
        <name>ATP</name>
        <dbReference type="ChEBI" id="CHEBI:30616"/>
    </ligand>
</feature>
<dbReference type="Pfam" id="PF12705">
    <property type="entry name" value="PDDEXK_1"/>
    <property type="match status" value="1"/>
</dbReference>
<dbReference type="Gene3D" id="3.40.50.300">
    <property type="entry name" value="P-loop containing nucleotide triphosphate hydrolases"/>
    <property type="match status" value="4"/>
</dbReference>
<dbReference type="Gene3D" id="1.10.274.50">
    <property type="match status" value="1"/>
</dbReference>
<feature type="coiled-coil region" evidence="15">
    <location>
        <begin position="291"/>
        <end position="322"/>
    </location>
</feature>
<dbReference type="EMBL" id="LITT01000004">
    <property type="protein sequence ID" value="OAA91803.1"/>
    <property type="molecule type" value="Genomic_DNA"/>
</dbReference>
<evidence type="ECO:0000256" key="15">
    <source>
        <dbReference type="SAM" id="Coils"/>
    </source>
</evidence>
<evidence type="ECO:0000256" key="5">
    <source>
        <dbReference type="ARBA" id="ARBA00022806"/>
    </source>
</evidence>
<dbReference type="InterPro" id="IPR038726">
    <property type="entry name" value="PDDEXK_AddAB-type"/>
</dbReference>
<feature type="domain" description="UvrD-like helicase C-terminal" evidence="17">
    <location>
        <begin position="509"/>
        <end position="814"/>
    </location>
</feature>
<comment type="catalytic activity">
    <reaction evidence="11 13">
        <text>Couples ATP hydrolysis with the unwinding of duplex DNA by translocating in the 3'-5' direction.</text>
        <dbReference type="EC" id="5.6.2.4"/>
    </reaction>
</comment>
<accession>A0A166S8G2</accession>
<evidence type="ECO:0000256" key="8">
    <source>
        <dbReference type="ARBA" id="ARBA00023125"/>
    </source>
</evidence>
<evidence type="ECO:0000256" key="13">
    <source>
        <dbReference type="HAMAP-Rule" id="MF_01451"/>
    </source>
</evidence>
<comment type="subunit">
    <text evidence="13">Heterodimer of AddA and AddB/RexB.</text>
</comment>
<dbReference type="InterPro" id="IPR014152">
    <property type="entry name" value="AddA"/>
</dbReference>
<keyword evidence="6 13" id="KW-0269">Exonuclease</keyword>
<dbReference type="PROSITE" id="PS51217">
    <property type="entry name" value="UVRD_HELICASE_CTER"/>
    <property type="match status" value="1"/>
</dbReference>
<sequence length="1240" mass="144936">MNFSKVVHMDTNWTESQREAIFTPKCNLLVSAGAGTGKTAVLVERIIQEITSIDEEVDIDKLLVVTFTNAAASEMKERIAEAISKLLESNYGSKNLQKQLALLNQANIITIHAFCLKVIKSNFHLIDLDPNFRICDSTEAVLLKQDVLEELFDEKYDIENTEFLKLVDGFKSKNDIKLKDMVLSLYEFSKSNPWPEKWLREAVENFNVKENFDFGRTHWAKMIMHSLEVDVNGCKDRIERELTIIQSVEGLEHYVDIFKKDYENIKELLLLNSWEELKEKFLQLNFDKLSTKRVKDEVKEVKEKAKNVRDEVKKKLNSIKEDIFSGSDNMYKNMQEVYPMMKCLASLVIEFDKNYSLKKRERGILDFSDIEHFCLEILTDRDEDGNIVPSEAALEYRRYFEEIFIDEYQDSNEVQEVIMNMISRKSKDSNLFMVGDVKQSIYRFRQSKPELFLQKYNSYSEKKTAENRKIKLSENFRSREEIIEGTNYLFKQIMCREVGELDYTDEECLKSSADYENSSGNYSGDIEVNIIDKKEESEEIQENEEILDNVQVEARLVAKKISELINGKTEVEPLKVYDKSTKSYRNVMYKDIVILMRATQNWAPTFVEELNSLEIPVFADISAGYFENIEVKTIISVLEIIDNPLQDIPLVAVLRSPIESFSPEELIDLRMVDKKMHFYDILKIISENDSESDISLKHVGNSLKYKVSEFLKRLNNWRKKVKYMPIDEFIWHLYTETGYYGFIGAMPGGIQRQANLRMLFERAKQYEKSSYKGLFNFINFMNKLKNSSGDLGSAKILGENENVVRIMSVHKSKGLEFPVVILSGTGKKFNLMDMNKGVLFHEKLGLGPDYVNAKRHICYPTVMKQVLRKRLKVETLSEEMRILYVAFTRAKEKLIITGMVNNIEKTTQRWCECASYKGDKLPEYSLISARNFLDWIGAALAKHPCGKPIREISKSEDNLNLVIGDNSTWKVSIYKKDDFKTVSQEKENVDILGKIEELNLTEYDGQYMDKVDRRLNWNYKYEEACKIPAKFSVSELKRRFDLNDIEDSVNLVEPIQLKKPLFLREKKGMTAAEKGTLLHLILQHIDIKKINSYDEIKEQVDRLVQMEFIREEEVKSIHLGKILKFFNSEIGNRMKEAENIYRETPFYMEIESNELYKELPDKIYKDEKIIIQGIIDCYFEEDGELVLIDYKTDYVDDIDNIKDKYKIQIYYYARALEKLTGKQVKNKYLYLFFNNSLVEM</sequence>
<evidence type="ECO:0000256" key="2">
    <source>
        <dbReference type="ARBA" id="ARBA00022741"/>
    </source>
</evidence>
<dbReference type="InterPro" id="IPR027417">
    <property type="entry name" value="P-loop_NTPase"/>
</dbReference>
<dbReference type="InterPro" id="IPR011604">
    <property type="entry name" value="PDDEXK-like_dom_sf"/>
</dbReference>
<keyword evidence="9 13" id="KW-0234">DNA repair</keyword>
<dbReference type="GO" id="GO:0003690">
    <property type="term" value="F:double-stranded DNA binding"/>
    <property type="evidence" value="ECO:0007669"/>
    <property type="project" value="UniProtKB-UniRule"/>
</dbReference>
<dbReference type="PANTHER" id="PTHR11070:SF48">
    <property type="entry name" value="ATP-DEPENDENT HELICASE_NUCLEASE SUBUNIT A"/>
    <property type="match status" value="1"/>
</dbReference>
<dbReference type="CDD" id="cd17932">
    <property type="entry name" value="DEXQc_UvrD"/>
    <property type="match status" value="1"/>
</dbReference>
<evidence type="ECO:0000259" key="16">
    <source>
        <dbReference type="PROSITE" id="PS51198"/>
    </source>
</evidence>
<dbReference type="PATRIC" id="fig|1538.10.peg.942"/>